<keyword evidence="5 8" id="KW-0472">Membrane</keyword>
<evidence type="ECO:0000259" key="10">
    <source>
        <dbReference type="Pfam" id="PF00401"/>
    </source>
</evidence>
<keyword evidence="4 8" id="KW-0406">Ion transport</keyword>
<dbReference type="Gene3D" id="1.20.5.440">
    <property type="entry name" value="ATP synthase delta/epsilon subunit, C-terminal domain"/>
    <property type="match status" value="1"/>
</dbReference>
<accession>A0A9D1MLP0</accession>
<reference evidence="12" key="2">
    <citation type="journal article" date="2021" name="PeerJ">
        <title>Extensive microbial diversity within the chicken gut microbiome revealed by metagenomics and culture.</title>
        <authorList>
            <person name="Gilroy R."/>
            <person name="Ravi A."/>
            <person name="Getino M."/>
            <person name="Pursley I."/>
            <person name="Horton D.L."/>
            <person name="Alikhan N.F."/>
            <person name="Baker D."/>
            <person name="Gharbi K."/>
            <person name="Hall N."/>
            <person name="Watson M."/>
            <person name="Adriaenssens E.M."/>
            <person name="Foster-Nyarko E."/>
            <person name="Jarju S."/>
            <person name="Secka A."/>
            <person name="Antonio M."/>
            <person name="Oren A."/>
            <person name="Chaudhuri R.R."/>
            <person name="La Ragione R."/>
            <person name="Hildebrand F."/>
            <person name="Pallen M.J."/>
        </authorList>
    </citation>
    <scope>NUCLEOTIDE SEQUENCE</scope>
    <source>
        <strain evidence="12">9366</strain>
    </source>
</reference>
<name>A0A9D1MLP0_9FIRM</name>
<feature type="domain" description="ATP synthase epsilon subunit C-terminal" evidence="10">
    <location>
        <begin position="90"/>
        <end position="133"/>
    </location>
</feature>
<dbReference type="SUPFAM" id="SSF51344">
    <property type="entry name" value="Epsilon subunit of F1F0-ATP synthase N-terminal domain"/>
    <property type="match status" value="1"/>
</dbReference>
<sequence length="140" mass="15409">MNAFSLHILTAFKPFFDGKCLSLVVPTPSGMYGIQAKHSDFVGSIVPGEMKITCEEDGEIKVITAAVADGIVRVEGGDVLVLADTVERAEEIDENRAQAAYEKALEDSAQQRSVREYYAAQARLARAVNRLKVKRHTIKR</sequence>
<evidence type="ECO:0000259" key="11">
    <source>
        <dbReference type="Pfam" id="PF02823"/>
    </source>
</evidence>
<protein>
    <recommendedName>
        <fullName evidence="8">ATP synthase epsilon chain</fullName>
    </recommendedName>
    <alternativeName>
        <fullName evidence="8">ATP synthase F1 sector epsilon subunit</fullName>
    </alternativeName>
    <alternativeName>
        <fullName evidence="8">F-ATPase epsilon subunit</fullName>
    </alternativeName>
</protein>
<organism evidence="12 13">
    <name type="scientific">Candidatus Caccalectryoclostridium excrementigallinarum</name>
    <dbReference type="NCBI Taxonomy" id="2840710"/>
    <lineage>
        <taxon>Bacteria</taxon>
        <taxon>Bacillati</taxon>
        <taxon>Bacillota</taxon>
        <taxon>Clostridia</taxon>
        <taxon>Christensenellales</taxon>
        <taxon>Christensenellaceae</taxon>
        <taxon>Christensenellaceae incertae sedis</taxon>
        <taxon>Candidatus Caccalectryoclostridium</taxon>
    </lineage>
</organism>
<gene>
    <name evidence="8 12" type="primary">atpC</name>
    <name evidence="12" type="ORF">IAB07_01250</name>
</gene>
<keyword evidence="8" id="KW-0375">Hydrogen ion transport</keyword>
<proteinExistence type="inferred from homology"/>
<evidence type="ECO:0000256" key="1">
    <source>
        <dbReference type="ARBA" id="ARBA00004202"/>
    </source>
</evidence>
<keyword evidence="6 8" id="KW-0139">CF(1)</keyword>
<dbReference type="InterPro" id="IPR001469">
    <property type="entry name" value="ATP_synth_F1_dsu/esu"/>
</dbReference>
<dbReference type="GO" id="GO:0045259">
    <property type="term" value="C:proton-transporting ATP synthase complex"/>
    <property type="evidence" value="ECO:0007669"/>
    <property type="project" value="UniProtKB-KW"/>
</dbReference>
<comment type="caution">
    <text evidence="12">The sequence shown here is derived from an EMBL/GenBank/DDBJ whole genome shotgun (WGS) entry which is preliminary data.</text>
</comment>
<dbReference type="CDD" id="cd12152">
    <property type="entry name" value="F1-ATPase_delta"/>
    <property type="match status" value="1"/>
</dbReference>
<evidence type="ECO:0000256" key="2">
    <source>
        <dbReference type="ARBA" id="ARBA00005712"/>
    </source>
</evidence>
<keyword evidence="3 8" id="KW-0813">Transport</keyword>
<dbReference type="PANTHER" id="PTHR13822:SF10">
    <property type="entry name" value="ATP SYNTHASE EPSILON CHAIN, CHLOROPLASTIC"/>
    <property type="match status" value="1"/>
</dbReference>
<reference evidence="12" key="1">
    <citation type="submission" date="2020-10" db="EMBL/GenBank/DDBJ databases">
        <authorList>
            <person name="Gilroy R."/>
        </authorList>
    </citation>
    <scope>NUCLEOTIDE SEQUENCE</scope>
    <source>
        <strain evidence="12">9366</strain>
    </source>
</reference>
<dbReference type="InterPro" id="IPR036771">
    <property type="entry name" value="ATPsynth_dsu/esu_N"/>
</dbReference>
<comment type="similarity">
    <text evidence="2 8 9">Belongs to the ATPase epsilon chain family.</text>
</comment>
<comment type="subcellular location">
    <subcellularLocation>
        <location evidence="1 8">Cell membrane</location>
        <topology evidence="1 8">Peripheral membrane protein</topology>
    </subcellularLocation>
</comment>
<dbReference type="HAMAP" id="MF_00530">
    <property type="entry name" value="ATP_synth_epsil_bac"/>
    <property type="match status" value="1"/>
</dbReference>
<evidence type="ECO:0000256" key="9">
    <source>
        <dbReference type="RuleBase" id="RU003656"/>
    </source>
</evidence>
<dbReference type="EMBL" id="DVNJ01000003">
    <property type="protein sequence ID" value="HIU62382.1"/>
    <property type="molecule type" value="Genomic_DNA"/>
</dbReference>
<dbReference type="PANTHER" id="PTHR13822">
    <property type="entry name" value="ATP SYNTHASE DELTA/EPSILON CHAIN"/>
    <property type="match status" value="1"/>
</dbReference>
<dbReference type="Gene3D" id="2.60.15.10">
    <property type="entry name" value="F0F1 ATP synthase delta/epsilon subunit, N-terminal"/>
    <property type="match status" value="1"/>
</dbReference>
<dbReference type="Pfam" id="PF00401">
    <property type="entry name" value="ATP-synt_DE"/>
    <property type="match status" value="1"/>
</dbReference>
<evidence type="ECO:0000256" key="6">
    <source>
        <dbReference type="ARBA" id="ARBA00023196"/>
    </source>
</evidence>
<evidence type="ECO:0000256" key="8">
    <source>
        <dbReference type="HAMAP-Rule" id="MF_00530"/>
    </source>
</evidence>
<evidence type="ECO:0000256" key="3">
    <source>
        <dbReference type="ARBA" id="ARBA00022448"/>
    </source>
</evidence>
<keyword evidence="7 8" id="KW-0066">ATP synthesis</keyword>
<keyword evidence="8" id="KW-1003">Cell membrane</keyword>
<dbReference type="Pfam" id="PF02823">
    <property type="entry name" value="ATP-synt_DE_N"/>
    <property type="match status" value="1"/>
</dbReference>
<evidence type="ECO:0000313" key="12">
    <source>
        <dbReference type="EMBL" id="HIU62382.1"/>
    </source>
</evidence>
<dbReference type="Proteomes" id="UP000824145">
    <property type="component" value="Unassembled WGS sequence"/>
</dbReference>
<comment type="subunit">
    <text evidence="8 9">F-type ATPases have 2 components, CF(1) - the catalytic core - and CF(0) - the membrane proton channel. CF(1) has five subunits: alpha(3), beta(3), gamma(1), delta(1), epsilon(1). CF(0) has three main subunits: a, b and c.</text>
</comment>
<feature type="domain" description="ATP synthase F1 complex delta/epsilon subunit N-terminal" evidence="11">
    <location>
        <begin position="4"/>
        <end position="85"/>
    </location>
</feature>
<dbReference type="GO" id="GO:0005886">
    <property type="term" value="C:plasma membrane"/>
    <property type="evidence" value="ECO:0007669"/>
    <property type="project" value="UniProtKB-SubCell"/>
</dbReference>
<dbReference type="InterPro" id="IPR036794">
    <property type="entry name" value="ATP_F1_dsu/esu_C_sf"/>
</dbReference>
<dbReference type="GO" id="GO:0005524">
    <property type="term" value="F:ATP binding"/>
    <property type="evidence" value="ECO:0007669"/>
    <property type="project" value="UniProtKB-UniRule"/>
</dbReference>
<dbReference type="InterPro" id="IPR020547">
    <property type="entry name" value="ATP_synth_F1_esu_C"/>
</dbReference>
<dbReference type="GO" id="GO:0046933">
    <property type="term" value="F:proton-transporting ATP synthase activity, rotational mechanism"/>
    <property type="evidence" value="ECO:0007669"/>
    <property type="project" value="UniProtKB-UniRule"/>
</dbReference>
<evidence type="ECO:0000313" key="13">
    <source>
        <dbReference type="Proteomes" id="UP000824145"/>
    </source>
</evidence>
<evidence type="ECO:0000256" key="7">
    <source>
        <dbReference type="ARBA" id="ARBA00023310"/>
    </source>
</evidence>
<dbReference type="InterPro" id="IPR020546">
    <property type="entry name" value="ATP_synth_F1_dsu/esu_N"/>
</dbReference>
<dbReference type="AlphaFoldDB" id="A0A9D1MLP0"/>
<dbReference type="NCBIfam" id="TIGR01216">
    <property type="entry name" value="ATP_synt_epsi"/>
    <property type="match status" value="1"/>
</dbReference>
<evidence type="ECO:0000256" key="4">
    <source>
        <dbReference type="ARBA" id="ARBA00023065"/>
    </source>
</evidence>
<comment type="function">
    <text evidence="8">Produces ATP from ADP in the presence of a proton gradient across the membrane.</text>
</comment>
<evidence type="ECO:0000256" key="5">
    <source>
        <dbReference type="ARBA" id="ARBA00023136"/>
    </source>
</evidence>
<dbReference type="SUPFAM" id="SSF46604">
    <property type="entry name" value="Epsilon subunit of F1F0-ATP synthase C-terminal domain"/>
    <property type="match status" value="1"/>
</dbReference>